<dbReference type="CDD" id="cd01335">
    <property type="entry name" value="Radical_SAM"/>
    <property type="match status" value="1"/>
</dbReference>
<dbReference type="PROSITE" id="PS51918">
    <property type="entry name" value="RADICAL_SAM"/>
    <property type="match status" value="1"/>
</dbReference>
<dbReference type="Proteomes" id="UP000253664">
    <property type="component" value="Unassembled WGS sequence"/>
</dbReference>
<proteinExistence type="predicted"/>
<dbReference type="Gene3D" id="3.20.20.70">
    <property type="entry name" value="Aldolase class I"/>
    <property type="match status" value="1"/>
</dbReference>
<dbReference type="PANTHER" id="PTHR21339">
    <property type="entry name" value="RADICAL S-ADENOSYL METHIONINE DOMAIN-CONTAINING PROTEIN 2"/>
    <property type="match status" value="1"/>
</dbReference>
<dbReference type="GO" id="GO:0051607">
    <property type="term" value="P:defense response to virus"/>
    <property type="evidence" value="ECO:0007669"/>
    <property type="project" value="UniProtKB-KW"/>
</dbReference>
<dbReference type="SFLD" id="SFLDS00029">
    <property type="entry name" value="Radical_SAM"/>
    <property type="match status" value="1"/>
</dbReference>
<accession>A0A367LFL5</accession>
<dbReference type="PANTHER" id="PTHR21339:SF0">
    <property type="entry name" value="S-ADENOSYLMETHIONINE-DEPENDENT NUCLEOTIDE DEHYDRATASE RSAD2"/>
    <property type="match status" value="1"/>
</dbReference>
<evidence type="ECO:0000256" key="3">
    <source>
        <dbReference type="ARBA" id="ARBA00022691"/>
    </source>
</evidence>
<sequence length="320" mass="36742">MAQVIIWLIFLVSAVAYAAYKHFKRVPVPVSVNYFFSRVCNKECGFCFHTAKTSFMLSEEEAQRGLRLLKQAGMKKLNIAGGEPFLHPKFLGMLVTYGKEQLGLESISIVSNGSLIREDWIRRHAHHFDILAVSCDSFNEATNIAIGRGSGDNVTQLFRLRDWCRRYGIKFKLNTVVCRNNVDEDMAARVAELDPFRWKAFQVLRVEGENDSDSTLRDVRRFEIGDDEFDAFCARHQHLACFIPESNRVMANSYLLLDEYLRFVRGDNKNIMSKSILDVGVENALQAVHWDVEAFQERGGVYDWTREEETCGGEDKTLDW</sequence>
<dbReference type="OrthoDB" id="549750at2759"/>
<dbReference type="GO" id="GO:0003824">
    <property type="term" value="F:catalytic activity"/>
    <property type="evidence" value="ECO:0007669"/>
    <property type="project" value="InterPro"/>
</dbReference>
<evidence type="ECO:0000256" key="8">
    <source>
        <dbReference type="ARBA" id="ARBA00023128"/>
    </source>
</evidence>
<evidence type="ECO:0000256" key="4">
    <source>
        <dbReference type="ARBA" id="ARBA00022723"/>
    </source>
</evidence>
<feature type="domain" description="Radical SAM core" evidence="10">
    <location>
        <begin position="22"/>
        <end position="239"/>
    </location>
</feature>
<evidence type="ECO:0000256" key="2">
    <source>
        <dbReference type="ARBA" id="ARBA00022485"/>
    </source>
</evidence>
<evidence type="ECO:0000256" key="7">
    <source>
        <dbReference type="ARBA" id="ARBA00023118"/>
    </source>
</evidence>
<keyword evidence="2" id="KW-0004">4Fe-4S</keyword>
<dbReference type="EMBL" id="LKCN02000007">
    <property type="protein sequence ID" value="RCI13213.1"/>
    <property type="molecule type" value="Genomic_DNA"/>
</dbReference>
<comment type="cofactor">
    <cofactor evidence="1">
        <name>[4Fe-4S] cluster</name>
        <dbReference type="ChEBI" id="CHEBI:49883"/>
    </cofactor>
</comment>
<keyword evidence="8" id="KW-0496">Mitochondrion</keyword>
<keyword evidence="6" id="KW-0411">Iron-sulfur</keyword>
<feature type="signal peptide" evidence="9">
    <location>
        <begin position="1"/>
        <end position="18"/>
    </location>
</feature>
<dbReference type="SFLD" id="SFLDF00318">
    <property type="entry name" value="Viperin"/>
    <property type="match status" value="1"/>
</dbReference>
<dbReference type="InterPro" id="IPR013785">
    <property type="entry name" value="Aldolase_TIM"/>
</dbReference>
<evidence type="ECO:0000313" key="12">
    <source>
        <dbReference type="Proteomes" id="UP000253664"/>
    </source>
</evidence>
<dbReference type="SFLD" id="SFLDG01088">
    <property type="entry name" value="antiviral_proteins"/>
    <property type="match status" value="1"/>
</dbReference>
<gene>
    <name evidence="11" type="ORF">L249_0179</name>
</gene>
<reference evidence="11 12" key="1">
    <citation type="journal article" date="2015" name="BMC Genomics">
        <title>Insights from the genome of Ophiocordyceps polyrhachis-furcata to pathogenicity and host specificity in insect fungi.</title>
        <authorList>
            <person name="Wichadakul D."/>
            <person name="Kobmoo N."/>
            <person name="Ingsriswang S."/>
            <person name="Tangphatsornruang S."/>
            <person name="Chantasingh D."/>
            <person name="Luangsa-ard J.J."/>
            <person name="Eurwilaichitr L."/>
        </authorList>
    </citation>
    <scope>NUCLEOTIDE SEQUENCE [LARGE SCALE GENOMIC DNA]</scope>
    <source>
        <strain evidence="11 12">BCC 54312</strain>
    </source>
</reference>
<evidence type="ECO:0000256" key="9">
    <source>
        <dbReference type="SAM" id="SignalP"/>
    </source>
</evidence>
<dbReference type="Pfam" id="PF04055">
    <property type="entry name" value="Radical_SAM"/>
    <property type="match status" value="1"/>
</dbReference>
<evidence type="ECO:0000256" key="5">
    <source>
        <dbReference type="ARBA" id="ARBA00023004"/>
    </source>
</evidence>
<comment type="caution">
    <text evidence="11">The sequence shown here is derived from an EMBL/GenBank/DDBJ whole genome shotgun (WGS) entry which is preliminary data.</text>
</comment>
<evidence type="ECO:0000256" key="1">
    <source>
        <dbReference type="ARBA" id="ARBA00001966"/>
    </source>
</evidence>
<dbReference type="GO" id="GO:0046872">
    <property type="term" value="F:metal ion binding"/>
    <property type="evidence" value="ECO:0007669"/>
    <property type="project" value="UniProtKB-KW"/>
</dbReference>
<organism evidence="11 12">
    <name type="scientific">Ophiocordyceps polyrhachis-furcata BCC 54312</name>
    <dbReference type="NCBI Taxonomy" id="1330021"/>
    <lineage>
        <taxon>Eukaryota</taxon>
        <taxon>Fungi</taxon>
        <taxon>Dikarya</taxon>
        <taxon>Ascomycota</taxon>
        <taxon>Pezizomycotina</taxon>
        <taxon>Sordariomycetes</taxon>
        <taxon>Hypocreomycetidae</taxon>
        <taxon>Hypocreales</taxon>
        <taxon>Ophiocordycipitaceae</taxon>
        <taxon>Ophiocordyceps</taxon>
    </lineage>
</organism>
<keyword evidence="7" id="KW-0051">Antiviral defense</keyword>
<dbReference type="InterPro" id="IPR051196">
    <property type="entry name" value="RSAD2/Viperin_antiviral"/>
</dbReference>
<dbReference type="SUPFAM" id="SSF102114">
    <property type="entry name" value="Radical SAM enzymes"/>
    <property type="match status" value="1"/>
</dbReference>
<name>A0A367LFL5_9HYPO</name>
<dbReference type="SMART" id="SM00729">
    <property type="entry name" value="Elp3"/>
    <property type="match status" value="1"/>
</dbReference>
<dbReference type="InterPro" id="IPR007197">
    <property type="entry name" value="rSAM"/>
</dbReference>
<dbReference type="STRING" id="1330021.A0A367LFL5"/>
<dbReference type="NCBIfam" id="NF038283">
    <property type="entry name" value="viperin_w_prok"/>
    <property type="match status" value="1"/>
</dbReference>
<keyword evidence="4" id="KW-0479">Metal-binding</keyword>
<dbReference type="SFLD" id="SFLDG01067">
    <property type="entry name" value="SPASM/twitch_domain_containing"/>
    <property type="match status" value="1"/>
</dbReference>
<dbReference type="InterPro" id="IPR006638">
    <property type="entry name" value="Elp3/MiaA/NifB-like_rSAM"/>
</dbReference>
<dbReference type="GO" id="GO:0051539">
    <property type="term" value="F:4 iron, 4 sulfur cluster binding"/>
    <property type="evidence" value="ECO:0007669"/>
    <property type="project" value="UniProtKB-KW"/>
</dbReference>
<dbReference type="AlphaFoldDB" id="A0A367LFL5"/>
<protein>
    <recommendedName>
        <fullName evidence="10">Radical SAM core domain-containing protein</fullName>
    </recommendedName>
</protein>
<feature type="chain" id="PRO_5016751675" description="Radical SAM core domain-containing protein" evidence="9">
    <location>
        <begin position="19"/>
        <end position="320"/>
    </location>
</feature>
<evidence type="ECO:0000259" key="10">
    <source>
        <dbReference type="PROSITE" id="PS51918"/>
    </source>
</evidence>
<evidence type="ECO:0000313" key="11">
    <source>
        <dbReference type="EMBL" id="RCI13213.1"/>
    </source>
</evidence>
<evidence type="ECO:0000256" key="6">
    <source>
        <dbReference type="ARBA" id="ARBA00023014"/>
    </source>
</evidence>
<keyword evidence="3" id="KW-0949">S-adenosyl-L-methionine</keyword>
<keyword evidence="12" id="KW-1185">Reference proteome</keyword>
<keyword evidence="9" id="KW-0732">Signal</keyword>
<keyword evidence="5" id="KW-0408">Iron</keyword>
<dbReference type="InterPro" id="IPR058240">
    <property type="entry name" value="rSAM_sf"/>
</dbReference>